<comment type="caution">
    <text evidence="1">The sequence shown here is derived from an EMBL/GenBank/DDBJ whole genome shotgun (WGS) entry which is preliminary data.</text>
</comment>
<sequence>LSEKEIEEIIMKWNNDIIARRKERRK</sequence>
<organism evidence="1 2">
    <name type="scientific">Caldanaerobacter subterraneus</name>
    <dbReference type="NCBI Taxonomy" id="911092"/>
    <lineage>
        <taxon>Bacteria</taxon>
        <taxon>Bacillati</taxon>
        <taxon>Bacillota</taxon>
        <taxon>Clostridia</taxon>
        <taxon>Thermoanaerobacterales</taxon>
        <taxon>Thermoanaerobacteraceae</taxon>
        <taxon>Caldanaerobacter</taxon>
    </lineage>
</organism>
<dbReference type="AlphaFoldDB" id="A0A357VNK0"/>
<dbReference type="Proteomes" id="UP000264445">
    <property type="component" value="Unassembled WGS sequence"/>
</dbReference>
<keyword evidence="1" id="KW-0808">Transferase</keyword>
<accession>A0A357VNK0</accession>
<keyword evidence="1" id="KW-0489">Methyltransferase</keyword>
<feature type="non-terminal residue" evidence="1">
    <location>
        <position position="1"/>
    </location>
</feature>
<name>A0A357VNK0_9THEO</name>
<reference evidence="1 2" key="1">
    <citation type="journal article" date="2018" name="Nat. Biotechnol.">
        <title>A standardized bacterial taxonomy based on genome phylogeny substantially revises the tree of life.</title>
        <authorList>
            <person name="Parks D.H."/>
            <person name="Chuvochina M."/>
            <person name="Waite D.W."/>
            <person name="Rinke C."/>
            <person name="Skarshewski A."/>
            <person name="Chaumeil P.A."/>
            <person name="Hugenholtz P."/>
        </authorList>
    </citation>
    <scope>NUCLEOTIDE SEQUENCE [LARGE SCALE GENOMIC DNA]</scope>
    <source>
        <strain evidence="1">UBA12544</strain>
    </source>
</reference>
<proteinExistence type="predicted"/>
<evidence type="ECO:0000313" key="2">
    <source>
        <dbReference type="Proteomes" id="UP000264445"/>
    </source>
</evidence>
<evidence type="ECO:0000313" key="1">
    <source>
        <dbReference type="EMBL" id="HBT49832.1"/>
    </source>
</evidence>
<dbReference type="GO" id="GO:0032259">
    <property type="term" value="P:methylation"/>
    <property type="evidence" value="ECO:0007669"/>
    <property type="project" value="UniProtKB-KW"/>
</dbReference>
<dbReference type="EMBL" id="DOLB01000125">
    <property type="protein sequence ID" value="HBT49832.1"/>
    <property type="molecule type" value="Genomic_DNA"/>
</dbReference>
<gene>
    <name evidence="1" type="ORF">DEA61_08435</name>
</gene>
<protein>
    <submittedName>
        <fullName evidence="1">tRNA (Guanine-N2)-dimethyltransferase</fullName>
    </submittedName>
</protein>
<dbReference type="GO" id="GO:0008168">
    <property type="term" value="F:methyltransferase activity"/>
    <property type="evidence" value="ECO:0007669"/>
    <property type="project" value="UniProtKB-KW"/>
</dbReference>